<dbReference type="Proteomes" id="UP000616608">
    <property type="component" value="Unassembled WGS sequence"/>
</dbReference>
<gene>
    <name evidence="1" type="ORF">GCM10007425_11290</name>
</gene>
<evidence type="ECO:0000313" key="2">
    <source>
        <dbReference type="Proteomes" id="UP000616608"/>
    </source>
</evidence>
<proteinExistence type="predicted"/>
<keyword evidence="2" id="KW-1185">Reference proteome</keyword>
<protein>
    <submittedName>
        <fullName evidence="1">Uncharacterized protein</fullName>
    </submittedName>
</protein>
<organism evidence="1 2">
    <name type="scientific">Lysinibacillus alkalisoli</name>
    <dbReference type="NCBI Taxonomy" id="1911548"/>
    <lineage>
        <taxon>Bacteria</taxon>
        <taxon>Bacillati</taxon>
        <taxon>Bacillota</taxon>
        <taxon>Bacilli</taxon>
        <taxon>Bacillales</taxon>
        <taxon>Bacillaceae</taxon>
        <taxon>Lysinibacillus</taxon>
    </lineage>
</organism>
<dbReference type="AlphaFoldDB" id="A0A917G1Q5"/>
<accession>A0A917G1Q5</accession>
<dbReference type="RefSeq" id="WP_188614054.1">
    <property type="nucleotide sequence ID" value="NZ_BMJT01000003.1"/>
</dbReference>
<reference evidence="1" key="1">
    <citation type="journal article" date="2014" name="Int. J. Syst. Evol. Microbiol.">
        <title>Complete genome sequence of Corynebacterium casei LMG S-19264T (=DSM 44701T), isolated from a smear-ripened cheese.</title>
        <authorList>
            <consortium name="US DOE Joint Genome Institute (JGI-PGF)"/>
            <person name="Walter F."/>
            <person name="Albersmeier A."/>
            <person name="Kalinowski J."/>
            <person name="Ruckert C."/>
        </authorList>
    </citation>
    <scope>NUCLEOTIDE SEQUENCE</scope>
    <source>
        <strain evidence="1">CGMCC 1.15760</strain>
    </source>
</reference>
<reference evidence="1" key="2">
    <citation type="submission" date="2020-09" db="EMBL/GenBank/DDBJ databases">
        <authorList>
            <person name="Sun Q."/>
            <person name="Zhou Y."/>
        </authorList>
    </citation>
    <scope>NUCLEOTIDE SEQUENCE</scope>
    <source>
        <strain evidence="1">CGMCC 1.15760</strain>
    </source>
</reference>
<name>A0A917G1Q5_9BACI</name>
<dbReference type="EMBL" id="BMJT01000003">
    <property type="protein sequence ID" value="GGG18536.1"/>
    <property type="molecule type" value="Genomic_DNA"/>
</dbReference>
<sequence>MNIEQFEAFITHAQLHELRQLMTYRDTLLQTYEQSPTLDVLARYELPKMIDVYLTYDVEDYSASSNETQTIARKNNQLEKQAQALWQQEIAKLTHIIEAIKKEQAEKPR</sequence>
<evidence type="ECO:0000313" key="1">
    <source>
        <dbReference type="EMBL" id="GGG18536.1"/>
    </source>
</evidence>
<comment type="caution">
    <text evidence="1">The sequence shown here is derived from an EMBL/GenBank/DDBJ whole genome shotgun (WGS) entry which is preliminary data.</text>
</comment>